<dbReference type="STRING" id="442562.Rumeso_03033"/>
<name>A0A017HM02_9RHOB</name>
<protein>
    <submittedName>
        <fullName evidence="1">Uncharacterized protein</fullName>
    </submittedName>
</protein>
<dbReference type="RefSeq" id="WP_051521451.1">
    <property type="nucleotide sequence ID" value="NZ_KK088598.1"/>
</dbReference>
<dbReference type="EMBL" id="AOSK01000083">
    <property type="protein sequence ID" value="EYD75386.1"/>
    <property type="molecule type" value="Genomic_DNA"/>
</dbReference>
<reference evidence="1 2" key="1">
    <citation type="submission" date="2013-02" db="EMBL/GenBank/DDBJ databases">
        <authorList>
            <person name="Fiebig A."/>
            <person name="Goeker M."/>
            <person name="Klenk H.-P.P."/>
        </authorList>
    </citation>
    <scope>NUCLEOTIDE SEQUENCE [LARGE SCALE GENOMIC DNA]</scope>
    <source>
        <strain evidence="1 2">DSM 19309</strain>
    </source>
</reference>
<evidence type="ECO:0000313" key="1">
    <source>
        <dbReference type="EMBL" id="EYD75386.1"/>
    </source>
</evidence>
<proteinExistence type="predicted"/>
<gene>
    <name evidence="1" type="ORF">Rumeso_03033</name>
</gene>
<dbReference type="AlphaFoldDB" id="A0A017HM02"/>
<sequence length="95" mass="10206">MALAGDTTALRLCLERLLPPRRDTPIALDLPPLHSARDAAQAVGAVVAAVGRGDLTPLEGKAVVDLIDSYRRILEVTELEERVAELEEALRGRPA</sequence>
<keyword evidence="2" id="KW-1185">Reference proteome</keyword>
<evidence type="ECO:0000313" key="2">
    <source>
        <dbReference type="Proteomes" id="UP000019666"/>
    </source>
</evidence>
<comment type="caution">
    <text evidence="1">The sequence shown here is derived from an EMBL/GenBank/DDBJ whole genome shotgun (WGS) entry which is preliminary data.</text>
</comment>
<dbReference type="HOGENOM" id="CLU_2371048_0_0_5"/>
<accession>A0A017HM02</accession>
<dbReference type="Proteomes" id="UP000019666">
    <property type="component" value="Unassembled WGS sequence"/>
</dbReference>
<organism evidence="1 2">
    <name type="scientific">Rubellimicrobium mesophilum DSM 19309</name>
    <dbReference type="NCBI Taxonomy" id="442562"/>
    <lineage>
        <taxon>Bacteria</taxon>
        <taxon>Pseudomonadati</taxon>
        <taxon>Pseudomonadota</taxon>
        <taxon>Alphaproteobacteria</taxon>
        <taxon>Rhodobacterales</taxon>
        <taxon>Roseobacteraceae</taxon>
        <taxon>Rubellimicrobium</taxon>
    </lineage>
</organism>